<dbReference type="Proteomes" id="UP000029072">
    <property type="component" value="Unassembled WGS sequence"/>
</dbReference>
<name>A0A087ABR6_9BIFI</name>
<dbReference type="STRING" id="1437609.BCAL_0588"/>
<proteinExistence type="predicted"/>
<dbReference type="Pfam" id="PF20234">
    <property type="entry name" value="DUF6591"/>
    <property type="match status" value="1"/>
</dbReference>
<dbReference type="EMBL" id="JGYS01000003">
    <property type="protein sequence ID" value="KFI56216.1"/>
    <property type="molecule type" value="Genomic_DNA"/>
</dbReference>
<reference evidence="2 3" key="1">
    <citation type="submission" date="2014-03" db="EMBL/GenBank/DDBJ databases">
        <title>Genomics of Bifidobacteria.</title>
        <authorList>
            <person name="Ventura M."/>
            <person name="Milani C."/>
            <person name="Lugli G.A."/>
        </authorList>
    </citation>
    <scope>NUCLEOTIDE SEQUENCE [LARGE SCALE GENOMIC DNA]</scope>
    <source>
        <strain evidence="2 3">DSM 23973</strain>
    </source>
</reference>
<evidence type="ECO:0000313" key="3">
    <source>
        <dbReference type="Proteomes" id="UP000029072"/>
    </source>
</evidence>
<evidence type="ECO:0000313" key="2">
    <source>
        <dbReference type="EMBL" id="KFI56216.1"/>
    </source>
</evidence>
<sequence>MPVRYTAMPRRAPVSMLLAFLLILTALFGLAACGSVQGSWPDGQYAGRVPEPDRVTTRIRDETDNGYLIDVSWTIAEAKDYARKIKDAGFTRNATEEEQAGVYDYTADDGIVKVSISALPGDNGTININKLQ</sequence>
<dbReference type="RefSeq" id="WP_043164778.1">
    <property type="nucleotide sequence ID" value="NZ_JDUV01000004.1"/>
</dbReference>
<comment type="caution">
    <text evidence="2">The sequence shown here is derived from an EMBL/GenBank/DDBJ whole genome shotgun (WGS) entry which is preliminary data.</text>
</comment>
<dbReference type="AlphaFoldDB" id="A0A087ABR6"/>
<dbReference type="InterPro" id="IPR046526">
    <property type="entry name" value="DUF6591"/>
</dbReference>
<dbReference type="eggNOG" id="ENOG5031ZTU">
    <property type="taxonomic scope" value="Bacteria"/>
</dbReference>
<protein>
    <recommendedName>
        <fullName evidence="1">DUF6591 domain-containing protein</fullName>
    </recommendedName>
</protein>
<dbReference type="PROSITE" id="PS51257">
    <property type="entry name" value="PROKAR_LIPOPROTEIN"/>
    <property type="match status" value="1"/>
</dbReference>
<accession>A0A087ABR6</accession>
<organism evidence="2 3">
    <name type="scientific">Bifidobacterium callitrichos DSM 23973</name>
    <dbReference type="NCBI Taxonomy" id="1437609"/>
    <lineage>
        <taxon>Bacteria</taxon>
        <taxon>Bacillati</taxon>
        <taxon>Actinomycetota</taxon>
        <taxon>Actinomycetes</taxon>
        <taxon>Bifidobacteriales</taxon>
        <taxon>Bifidobacteriaceae</taxon>
        <taxon>Bifidobacterium</taxon>
    </lineage>
</organism>
<dbReference type="OrthoDB" id="3232506at2"/>
<gene>
    <name evidence="2" type="ORF">BCAL_0588</name>
</gene>
<evidence type="ECO:0000259" key="1">
    <source>
        <dbReference type="Pfam" id="PF20234"/>
    </source>
</evidence>
<feature type="domain" description="DUF6591" evidence="1">
    <location>
        <begin position="39"/>
        <end position="116"/>
    </location>
</feature>